<dbReference type="EMBL" id="JAPXFL010000008">
    <property type="protein sequence ID" value="KAK9503146.1"/>
    <property type="molecule type" value="Genomic_DNA"/>
</dbReference>
<reference evidence="2 3" key="1">
    <citation type="submission" date="2022-12" db="EMBL/GenBank/DDBJ databases">
        <title>Chromosome-level genome assembly of true bugs.</title>
        <authorList>
            <person name="Ma L."/>
            <person name="Li H."/>
        </authorList>
    </citation>
    <scope>NUCLEOTIDE SEQUENCE [LARGE SCALE GENOMIC DNA]</scope>
    <source>
        <strain evidence="2">Lab_2022b</strain>
    </source>
</reference>
<keyword evidence="1" id="KW-0472">Membrane</keyword>
<feature type="transmembrane region" description="Helical" evidence="1">
    <location>
        <begin position="44"/>
        <end position="65"/>
    </location>
</feature>
<evidence type="ECO:0000313" key="3">
    <source>
        <dbReference type="Proteomes" id="UP001461498"/>
    </source>
</evidence>
<protein>
    <submittedName>
        <fullName evidence="2">Uncharacterized protein</fullName>
    </submittedName>
</protein>
<keyword evidence="3" id="KW-1185">Reference proteome</keyword>
<organism evidence="2 3">
    <name type="scientific">Rhynocoris fuscipes</name>
    <dbReference type="NCBI Taxonomy" id="488301"/>
    <lineage>
        <taxon>Eukaryota</taxon>
        <taxon>Metazoa</taxon>
        <taxon>Ecdysozoa</taxon>
        <taxon>Arthropoda</taxon>
        <taxon>Hexapoda</taxon>
        <taxon>Insecta</taxon>
        <taxon>Pterygota</taxon>
        <taxon>Neoptera</taxon>
        <taxon>Paraneoptera</taxon>
        <taxon>Hemiptera</taxon>
        <taxon>Heteroptera</taxon>
        <taxon>Panheteroptera</taxon>
        <taxon>Cimicomorpha</taxon>
        <taxon>Reduviidae</taxon>
        <taxon>Harpactorinae</taxon>
        <taxon>Harpactorini</taxon>
        <taxon>Rhynocoris</taxon>
    </lineage>
</organism>
<proteinExistence type="predicted"/>
<feature type="transmembrane region" description="Helical" evidence="1">
    <location>
        <begin position="71"/>
        <end position="95"/>
    </location>
</feature>
<keyword evidence="1" id="KW-0812">Transmembrane</keyword>
<comment type="caution">
    <text evidence="2">The sequence shown here is derived from an EMBL/GenBank/DDBJ whole genome shotgun (WGS) entry which is preliminary data.</text>
</comment>
<evidence type="ECO:0000313" key="2">
    <source>
        <dbReference type="EMBL" id="KAK9503146.1"/>
    </source>
</evidence>
<dbReference type="Proteomes" id="UP001461498">
    <property type="component" value="Unassembled WGS sequence"/>
</dbReference>
<evidence type="ECO:0000256" key="1">
    <source>
        <dbReference type="SAM" id="Phobius"/>
    </source>
</evidence>
<feature type="transmembrane region" description="Helical" evidence="1">
    <location>
        <begin position="12"/>
        <end position="32"/>
    </location>
</feature>
<feature type="transmembrane region" description="Helical" evidence="1">
    <location>
        <begin position="107"/>
        <end position="131"/>
    </location>
</feature>
<gene>
    <name evidence="2" type="ORF">O3M35_011774</name>
</gene>
<keyword evidence="1" id="KW-1133">Transmembrane helix</keyword>
<accession>A0AAW1CXF4</accession>
<sequence length="165" mass="19447">MAFNDYCLRTPMITVIYYGMSTFVYMLCYTLFFKHENDFNTVDIVLVCIVLISAIPFQLFTYFGVAKRNMILLTIAITLYVCLVATYLFFIFIICTQKYKSEYKGTVKFNIVVMIAIFHCIVLPFPAISIIHTMGHVRSERITEFRPYGHRNYTVRMSMLPYRLR</sequence>
<dbReference type="AlphaFoldDB" id="A0AAW1CXF4"/>
<name>A0AAW1CXF4_9HEMI</name>